<proteinExistence type="predicted"/>
<keyword evidence="2" id="KW-1185">Reference proteome</keyword>
<evidence type="ECO:0000313" key="1">
    <source>
        <dbReference type="EMBL" id="SFT93870.1"/>
    </source>
</evidence>
<gene>
    <name evidence="1" type="ORF">SAMN04487904_11416</name>
</gene>
<dbReference type="PANTHER" id="PTHR37816:SF1">
    <property type="entry name" value="TOXIN"/>
    <property type="match status" value="1"/>
</dbReference>
<dbReference type="STRING" id="995060.SAMN04487904_11416"/>
<reference evidence="2" key="1">
    <citation type="submission" date="2016-10" db="EMBL/GenBank/DDBJ databases">
        <authorList>
            <person name="Varghese N."/>
            <person name="Submissions S."/>
        </authorList>
    </citation>
    <scope>NUCLEOTIDE SEQUENCE [LARGE SCALE GENOMIC DNA]</scope>
    <source>
        <strain evidence="2">DSM 45501</strain>
    </source>
</reference>
<dbReference type="InterPro" id="IPR027417">
    <property type="entry name" value="P-loop_NTPase"/>
</dbReference>
<accession>A0A1I7C351</accession>
<evidence type="ECO:0008006" key="3">
    <source>
        <dbReference type="Google" id="ProtNLM"/>
    </source>
</evidence>
<dbReference type="AlphaFoldDB" id="A0A1I7C351"/>
<evidence type="ECO:0000313" key="2">
    <source>
        <dbReference type="Proteomes" id="UP000199165"/>
    </source>
</evidence>
<dbReference type="SUPFAM" id="SSF52540">
    <property type="entry name" value="P-loop containing nucleoside triphosphate hydrolases"/>
    <property type="match status" value="1"/>
</dbReference>
<dbReference type="PANTHER" id="PTHR37816">
    <property type="entry name" value="YALI0E33011P"/>
    <property type="match status" value="1"/>
</dbReference>
<name>A0A1I7C351_9ACTN</name>
<dbReference type="Proteomes" id="UP000199165">
    <property type="component" value="Unassembled WGS sequence"/>
</dbReference>
<dbReference type="EMBL" id="FPAT01000014">
    <property type="protein sequence ID" value="SFT93870.1"/>
    <property type="molecule type" value="Genomic_DNA"/>
</dbReference>
<dbReference type="InterPro" id="IPR052922">
    <property type="entry name" value="Cytidylate_Kinase-2"/>
</dbReference>
<organism evidence="1 2">
    <name type="scientific">Actinopolyspora righensis</name>
    <dbReference type="NCBI Taxonomy" id="995060"/>
    <lineage>
        <taxon>Bacteria</taxon>
        <taxon>Bacillati</taxon>
        <taxon>Actinomycetota</taxon>
        <taxon>Actinomycetes</taxon>
        <taxon>Actinopolysporales</taxon>
        <taxon>Actinopolysporaceae</taxon>
        <taxon>Actinopolyspora</taxon>
        <taxon>Actinopolyspora alba group</taxon>
    </lineage>
</organism>
<sequence>MAAKFSGSYVGPQVRDCSIVVCAGVFGADGALACRGMRRIAVVGSGGARKTTFARELGRRTGIAVVNLDEFYWRPGWRRPDRESTLVLRLGFPVIGVADMDRAVNFWT</sequence>
<protein>
    <recommendedName>
        <fullName evidence="3">AAA domain-containing protein</fullName>
    </recommendedName>
</protein>